<dbReference type="Proteomes" id="UP001157125">
    <property type="component" value="Unassembled WGS sequence"/>
</dbReference>
<evidence type="ECO:0000313" key="3">
    <source>
        <dbReference type="Proteomes" id="UP001157125"/>
    </source>
</evidence>
<gene>
    <name evidence="2" type="ORF">GCM10025876_25920</name>
</gene>
<dbReference type="Pfam" id="PF08486">
    <property type="entry name" value="SpoIID"/>
    <property type="match status" value="1"/>
</dbReference>
<evidence type="ECO:0000313" key="2">
    <source>
        <dbReference type="EMBL" id="GMA36388.1"/>
    </source>
</evidence>
<dbReference type="InterPro" id="IPR013693">
    <property type="entry name" value="SpoIID/LytB_N"/>
</dbReference>
<evidence type="ECO:0000259" key="1">
    <source>
        <dbReference type="Pfam" id="PF08486"/>
    </source>
</evidence>
<feature type="domain" description="Sporulation stage II protein D amidase enhancer LytB N-terminal" evidence="1">
    <location>
        <begin position="49"/>
        <end position="92"/>
    </location>
</feature>
<sequence length="120" mass="13240">MELRWEGTSYYQSGSSESAYADILTSSGSAATHGDYRHGRLLVTVPGTRLIVANRLDLETEYLRGIAEMPSSWDSAALQAQAITARGYALRQLATYKTSLQLQPLRRRAQPELHGLDQGV</sequence>
<organism evidence="2 3">
    <name type="scientific">Demequina litorisediminis</name>
    <dbReference type="NCBI Taxonomy" id="1849022"/>
    <lineage>
        <taxon>Bacteria</taxon>
        <taxon>Bacillati</taxon>
        <taxon>Actinomycetota</taxon>
        <taxon>Actinomycetes</taxon>
        <taxon>Micrococcales</taxon>
        <taxon>Demequinaceae</taxon>
        <taxon>Demequina</taxon>
    </lineage>
</organism>
<protein>
    <recommendedName>
        <fullName evidence="1">Sporulation stage II protein D amidase enhancer LytB N-terminal domain-containing protein</fullName>
    </recommendedName>
</protein>
<proteinExistence type="predicted"/>
<comment type="caution">
    <text evidence="2">The sequence shown here is derived from an EMBL/GenBank/DDBJ whole genome shotgun (WGS) entry which is preliminary data.</text>
</comment>
<dbReference type="EMBL" id="BSUN01000001">
    <property type="protein sequence ID" value="GMA36388.1"/>
    <property type="molecule type" value="Genomic_DNA"/>
</dbReference>
<keyword evidence="3" id="KW-1185">Reference proteome</keyword>
<reference evidence="3" key="1">
    <citation type="journal article" date="2019" name="Int. J. Syst. Evol. Microbiol.">
        <title>The Global Catalogue of Microorganisms (GCM) 10K type strain sequencing project: providing services to taxonomists for standard genome sequencing and annotation.</title>
        <authorList>
            <consortium name="The Broad Institute Genomics Platform"/>
            <consortium name="The Broad Institute Genome Sequencing Center for Infectious Disease"/>
            <person name="Wu L."/>
            <person name="Ma J."/>
        </authorList>
    </citation>
    <scope>NUCLEOTIDE SEQUENCE [LARGE SCALE GENOMIC DNA]</scope>
    <source>
        <strain evidence="3">NBRC 112299</strain>
    </source>
</reference>
<accession>A0ABQ6IGW2</accession>
<name>A0ABQ6IGW2_9MICO</name>